<dbReference type="EMBL" id="JAACJM010000186">
    <property type="protein sequence ID" value="KAF5339285.1"/>
    <property type="molecule type" value="Genomic_DNA"/>
</dbReference>
<gene>
    <name evidence="1" type="ORF">D9758_013332</name>
</gene>
<evidence type="ECO:0000313" key="2">
    <source>
        <dbReference type="Proteomes" id="UP000559256"/>
    </source>
</evidence>
<protein>
    <submittedName>
        <fullName evidence="1">Uncharacterized protein</fullName>
    </submittedName>
</protein>
<dbReference type="Proteomes" id="UP000559256">
    <property type="component" value="Unassembled WGS sequence"/>
</dbReference>
<comment type="caution">
    <text evidence="1">The sequence shown here is derived from an EMBL/GenBank/DDBJ whole genome shotgun (WGS) entry which is preliminary data.</text>
</comment>
<keyword evidence="2" id="KW-1185">Reference proteome</keyword>
<dbReference type="AlphaFoldDB" id="A0A8H5CCH4"/>
<dbReference type="OrthoDB" id="2961574at2759"/>
<evidence type="ECO:0000313" key="1">
    <source>
        <dbReference type="EMBL" id="KAF5339285.1"/>
    </source>
</evidence>
<name>A0A8H5CCH4_9AGAR</name>
<proteinExistence type="predicted"/>
<reference evidence="1 2" key="1">
    <citation type="journal article" date="2020" name="ISME J.">
        <title>Uncovering the hidden diversity of litter-decomposition mechanisms in mushroom-forming fungi.</title>
        <authorList>
            <person name="Floudas D."/>
            <person name="Bentzer J."/>
            <person name="Ahren D."/>
            <person name="Johansson T."/>
            <person name="Persson P."/>
            <person name="Tunlid A."/>
        </authorList>
    </citation>
    <scope>NUCLEOTIDE SEQUENCE [LARGE SCALE GENOMIC DNA]</scope>
    <source>
        <strain evidence="1 2">CBS 291.85</strain>
    </source>
</reference>
<accession>A0A8H5CCH4</accession>
<organism evidence="1 2">
    <name type="scientific">Tetrapyrgos nigripes</name>
    <dbReference type="NCBI Taxonomy" id="182062"/>
    <lineage>
        <taxon>Eukaryota</taxon>
        <taxon>Fungi</taxon>
        <taxon>Dikarya</taxon>
        <taxon>Basidiomycota</taxon>
        <taxon>Agaricomycotina</taxon>
        <taxon>Agaricomycetes</taxon>
        <taxon>Agaricomycetidae</taxon>
        <taxon>Agaricales</taxon>
        <taxon>Marasmiineae</taxon>
        <taxon>Marasmiaceae</taxon>
        <taxon>Tetrapyrgos</taxon>
    </lineage>
</organism>
<sequence>MNWYEDHGAFPEKTSGFFYYCVPENAPLFAGGIRFRVCSSNDPKTFQDGSDLLKPNGFPWEISNWALALNKTSLALGKELVNSGVIQSKALHLCRKLASQLSLRSAPENVVYALEQPFPMMLGLTRLIVELLGTGTLKVEVEEVAHVFFDLEEGHPVIRLISVPPKYVGKMKYKVGDTEKLSFRQGSGNLKAWDIFRRRRRRRSLLRGMVPVWNAGFREAHA</sequence>